<reference evidence="2" key="1">
    <citation type="journal article" date="2008" name="Nature">
        <title>The amphioxus genome and the evolution of the chordate karyotype.</title>
        <authorList>
            <consortium name="US DOE Joint Genome Institute (JGI-PGF)"/>
            <person name="Putnam N.H."/>
            <person name="Butts T."/>
            <person name="Ferrier D.E.K."/>
            <person name="Furlong R.F."/>
            <person name="Hellsten U."/>
            <person name="Kawashima T."/>
            <person name="Robinson-Rechavi M."/>
            <person name="Shoguchi E."/>
            <person name="Terry A."/>
            <person name="Yu J.-K."/>
            <person name="Benito-Gutierrez E.L."/>
            <person name="Dubchak I."/>
            <person name="Garcia-Fernandez J."/>
            <person name="Gibson-Brown J.J."/>
            <person name="Grigoriev I.V."/>
            <person name="Horton A.C."/>
            <person name="de Jong P.J."/>
            <person name="Jurka J."/>
            <person name="Kapitonov V.V."/>
            <person name="Kohara Y."/>
            <person name="Kuroki Y."/>
            <person name="Lindquist E."/>
            <person name="Lucas S."/>
            <person name="Osoegawa K."/>
            <person name="Pennacchio L.A."/>
            <person name="Salamov A.A."/>
            <person name="Satou Y."/>
            <person name="Sauka-Spengler T."/>
            <person name="Schmutz J."/>
            <person name="Shin-I T."/>
            <person name="Toyoda A."/>
            <person name="Bronner-Fraser M."/>
            <person name="Fujiyama A."/>
            <person name="Holland L.Z."/>
            <person name="Holland P.W.H."/>
            <person name="Satoh N."/>
            <person name="Rokhsar D.S."/>
        </authorList>
    </citation>
    <scope>NUCLEOTIDE SEQUENCE [LARGE SCALE GENOMIC DNA]</scope>
    <source>
        <strain evidence="2">S238N-H82</strain>
        <tissue evidence="2">Testes</tissue>
    </source>
</reference>
<evidence type="ECO:0000256" key="1">
    <source>
        <dbReference type="SAM" id="Phobius"/>
    </source>
</evidence>
<protein>
    <submittedName>
        <fullName evidence="2">Uncharacterized protein</fullName>
    </submittedName>
</protein>
<keyword evidence="1" id="KW-0472">Membrane</keyword>
<accession>C3YSI5</accession>
<evidence type="ECO:0000313" key="2">
    <source>
        <dbReference type="EMBL" id="EEN56686.1"/>
    </source>
</evidence>
<feature type="transmembrane region" description="Helical" evidence="1">
    <location>
        <begin position="602"/>
        <end position="622"/>
    </location>
</feature>
<keyword evidence="1" id="KW-1133">Transmembrane helix</keyword>
<proteinExistence type="predicted"/>
<keyword evidence="1" id="KW-0812">Transmembrane</keyword>
<organism>
    <name type="scientific">Branchiostoma floridae</name>
    <name type="common">Florida lancelet</name>
    <name type="synonym">Amphioxus</name>
    <dbReference type="NCBI Taxonomy" id="7739"/>
    <lineage>
        <taxon>Eukaryota</taxon>
        <taxon>Metazoa</taxon>
        <taxon>Chordata</taxon>
        <taxon>Cephalochordata</taxon>
        <taxon>Leptocardii</taxon>
        <taxon>Amphioxiformes</taxon>
        <taxon>Branchiostomatidae</taxon>
        <taxon>Branchiostoma</taxon>
    </lineage>
</organism>
<name>C3YSI5_BRAFL</name>
<feature type="transmembrane region" description="Helical" evidence="1">
    <location>
        <begin position="658"/>
        <end position="678"/>
    </location>
</feature>
<gene>
    <name evidence="2" type="ORF">BRAFLDRAFT_67736</name>
</gene>
<dbReference type="AlphaFoldDB" id="C3YSI5"/>
<dbReference type="EMBL" id="GG666549">
    <property type="protein sequence ID" value="EEN56686.1"/>
    <property type="molecule type" value="Genomic_DNA"/>
</dbReference>
<sequence>MVEITVTESGVEDAPGVDCCTELITLDVEMPVLGVKLDWSNRGVLVDSVKLDGTDGVEDVVFVSSDVETDSVPFVWVIVVAWYVGIETSSVVSPTIVETTVLRSGVLFVLSIVPCVVEGEELEVTVGVDGGTKVDDPPRVTGAPVVELCITRLDVLLPVVFILSVDILETLGSVADVAIVSVRPAEVATGVDADPENGSSVFVVKTEERRAVVPAVPEGWSVWALTDGEDGDDGGFLDEGDNGDGVEPKDVLGVAVVLVAGDFVVATVDSFTPCDVDTLVPTISVDGSAVVPSENVWEKGSFVVVMLDAISDVDTVPFVFVDVGIFVTSEDLTGVVPSVVSLVNGVADLDVVMVGLSGTVSVASSTVVTNVASVVVTGTDVPDTGEEAVVVTSVVDICVNGVSVALFVFSAVEPVFSDVGTAEVVSSDIAGVALFVAPVVPGPVVDDSNMSCVVSISVTGDATSGVVTTFDVSVDKLSFGAVFPVVCICVVTGVGTVVESFVALKDAFSVVSETLVVAITVETNVAGACVDRSALSVVGKLVVSVFGAVGVDAIVVDSSGLTSVVEGTSLVEDSVLPVVEGSVVALAVDTLLASVVVSSTDVVVKTVVVTGAFVAVVTFCVDKVNSCVTTSVEIKVAASGVVIAEVSVAVGLDVTESVVIFVVLSVVWSALVAVVVIFPTVDVTDPVESSVDVSVAGLTDVAVAIDEPASVIFEVNGVVEVTSSVETTTSEVVDTTETCGSVGLVVKLSVEVSEKSVPTVTVESAKVCSVL</sequence>
<dbReference type="InParanoid" id="C3YSI5"/>